<reference evidence="1 2" key="1">
    <citation type="submission" date="2016-12" db="EMBL/GenBank/DDBJ databases">
        <title>Candidatus Reconcilibacillus cellulovorans genome.</title>
        <authorList>
            <person name="Kolinko S."/>
            <person name="Wu Y.-W."/>
            <person name="Tachea F."/>
            <person name="Denzel E."/>
            <person name="Hiras J."/>
            <person name="Baecker N."/>
            <person name="Chan L.J."/>
            <person name="Eichorst S.A."/>
            <person name="Frey D."/>
            <person name="Adams P.D."/>
            <person name="Pray T."/>
            <person name="Tanjore D."/>
            <person name="Petzold C.J."/>
            <person name="Gladden J.M."/>
            <person name="Simmons B.A."/>
            <person name="Singer S.W."/>
        </authorList>
    </citation>
    <scope>NUCLEOTIDE SEQUENCE [LARGE SCALE GENOMIC DNA]</scope>
    <source>
        <strain evidence="1">JTherm</strain>
    </source>
</reference>
<accession>A0A2A6DZ16</accession>
<dbReference type="Proteomes" id="UP000243688">
    <property type="component" value="Unassembled WGS sequence"/>
</dbReference>
<dbReference type="PANTHER" id="PTHR38448">
    <property type="entry name" value="REGULATORY PROTEIN YLBF-RELATED"/>
    <property type="match status" value="1"/>
</dbReference>
<dbReference type="AlphaFoldDB" id="A0A2A6DZ16"/>
<comment type="caution">
    <text evidence="1">The sequence shown here is derived from an EMBL/GenBank/DDBJ whole genome shotgun (WGS) entry which is preliminary data.</text>
</comment>
<sequence length="155" mass="17691">MSDDATTLHEGNASCGIPQYSHAELVVREDILAKAKELADLISTSEEVRIYREAERKIQNHPRIQEMIRLIKKKQKEAVAFEKVFRNEEMVRKIEAEIAALQDELEAIPLVQQFQQTQHDLNLLLQLVIDVIRDTVSEKIELERGDDVARSGCGV</sequence>
<dbReference type="Pfam" id="PF06133">
    <property type="entry name" value="Com_YlbF"/>
    <property type="match status" value="1"/>
</dbReference>
<organism evidence="1 2">
    <name type="scientific">Candidatus Reconcilbacillus cellulovorans</name>
    <dbReference type="NCBI Taxonomy" id="1906605"/>
    <lineage>
        <taxon>Bacteria</taxon>
        <taxon>Bacillati</taxon>
        <taxon>Bacillota</taxon>
        <taxon>Bacilli</taxon>
        <taxon>Bacillales</taxon>
        <taxon>Paenibacillaceae</taxon>
        <taxon>Candidatus Reconcilbacillus</taxon>
    </lineage>
</organism>
<dbReference type="EMBL" id="MOXJ01000022">
    <property type="protein sequence ID" value="PDO10004.1"/>
    <property type="molecule type" value="Genomic_DNA"/>
</dbReference>
<evidence type="ECO:0000313" key="1">
    <source>
        <dbReference type="EMBL" id="PDO10004.1"/>
    </source>
</evidence>
<dbReference type="PANTHER" id="PTHR38448:SF1">
    <property type="entry name" value="YLBF FAMILY REGULATOR"/>
    <property type="match status" value="1"/>
</dbReference>
<dbReference type="Gene3D" id="1.20.1500.10">
    <property type="entry name" value="YheA/YmcA-like"/>
    <property type="match status" value="1"/>
</dbReference>
<proteinExistence type="predicted"/>
<gene>
    <name evidence="1" type="ORF">BLM47_09590</name>
</gene>
<evidence type="ECO:0008006" key="3">
    <source>
        <dbReference type="Google" id="ProtNLM"/>
    </source>
</evidence>
<protein>
    <recommendedName>
        <fullName evidence="3">Master regulator for biofilm formation</fullName>
    </recommendedName>
</protein>
<dbReference type="InterPro" id="IPR023378">
    <property type="entry name" value="YheA/YmcA-like_dom_sf"/>
</dbReference>
<evidence type="ECO:0000313" key="2">
    <source>
        <dbReference type="Proteomes" id="UP000243688"/>
    </source>
</evidence>
<dbReference type="SUPFAM" id="SSF158622">
    <property type="entry name" value="YheA/YmcA-like"/>
    <property type="match status" value="1"/>
</dbReference>
<dbReference type="InterPro" id="IPR052767">
    <property type="entry name" value="Bact_com_dev_regulator"/>
</dbReference>
<dbReference type="InterPro" id="IPR010368">
    <property type="entry name" value="Com_YlbF"/>
</dbReference>
<name>A0A2A6DZ16_9BACL</name>